<evidence type="ECO:0000313" key="2">
    <source>
        <dbReference type="EMBL" id="PMP84246.1"/>
    </source>
</evidence>
<gene>
    <name evidence="2" type="ORF">C0175_00360</name>
</gene>
<dbReference type="InterPro" id="IPR002559">
    <property type="entry name" value="Transposase_11"/>
</dbReference>
<dbReference type="GO" id="GO:0003677">
    <property type="term" value="F:DNA binding"/>
    <property type="evidence" value="ECO:0007669"/>
    <property type="project" value="InterPro"/>
</dbReference>
<reference evidence="2 3" key="1">
    <citation type="submission" date="2018-01" db="EMBL/GenBank/DDBJ databases">
        <title>Metagenomic assembled genomes from two thermal pools in the Uzon Caldera, Kamchatka, Russia.</title>
        <authorList>
            <person name="Wilkins L."/>
            <person name="Ettinger C."/>
        </authorList>
    </citation>
    <scope>NUCLEOTIDE SEQUENCE [LARGE SCALE GENOMIC DNA]</scope>
    <source>
        <strain evidence="2">ARK-10</strain>
    </source>
</reference>
<proteinExistence type="predicted"/>
<dbReference type="GO" id="GO:0006313">
    <property type="term" value="P:DNA transposition"/>
    <property type="evidence" value="ECO:0007669"/>
    <property type="project" value="InterPro"/>
</dbReference>
<dbReference type="AlphaFoldDB" id="A0A2J6X9V9"/>
<name>A0A2J6X9V9_9BACT</name>
<comment type="caution">
    <text evidence="2">The sequence shown here is derived from an EMBL/GenBank/DDBJ whole genome shotgun (WGS) entry which is preliminary data.</text>
</comment>
<sequence>SADTQNYGAEIKGLSLRDVVKELYSNEMSRTFCKLSDEIPSIETLSYRTSQLDFNALIQKVIMLYELKMGHKAKDVAVDSTMVKPCEDHRAQLQRKQHKYTDKNASWTKTTKDKWEYGYKAHISCDTETSLILKYSFATQRT</sequence>
<dbReference type="EMBL" id="PNIX01000024">
    <property type="protein sequence ID" value="PMP84246.1"/>
    <property type="molecule type" value="Genomic_DNA"/>
</dbReference>
<evidence type="ECO:0000259" key="1">
    <source>
        <dbReference type="Pfam" id="PF01609"/>
    </source>
</evidence>
<dbReference type="GO" id="GO:0004803">
    <property type="term" value="F:transposase activity"/>
    <property type="evidence" value="ECO:0007669"/>
    <property type="project" value="InterPro"/>
</dbReference>
<evidence type="ECO:0000313" key="3">
    <source>
        <dbReference type="Proteomes" id="UP000236910"/>
    </source>
</evidence>
<feature type="domain" description="Transposase IS4-like" evidence="1">
    <location>
        <begin position="73"/>
        <end position="139"/>
    </location>
</feature>
<protein>
    <recommendedName>
        <fullName evidence="1">Transposase IS4-like domain-containing protein</fullName>
    </recommendedName>
</protein>
<dbReference type="Proteomes" id="UP000236910">
    <property type="component" value="Unassembled WGS sequence"/>
</dbReference>
<feature type="non-terminal residue" evidence="2">
    <location>
        <position position="1"/>
    </location>
</feature>
<dbReference type="Pfam" id="PF01609">
    <property type="entry name" value="DDE_Tnp_1"/>
    <property type="match status" value="1"/>
</dbReference>
<organism evidence="2 3">
    <name type="scientific">Caldisericum exile</name>
    <dbReference type="NCBI Taxonomy" id="693075"/>
    <lineage>
        <taxon>Bacteria</taxon>
        <taxon>Pseudomonadati</taxon>
        <taxon>Caldisericota/Cryosericota group</taxon>
        <taxon>Caldisericota</taxon>
        <taxon>Caldisericia</taxon>
        <taxon>Caldisericales</taxon>
        <taxon>Caldisericaceae</taxon>
        <taxon>Caldisericum</taxon>
    </lineage>
</organism>
<accession>A0A2J6X9V9</accession>